<feature type="region of interest" description="Disordered" evidence="1">
    <location>
        <begin position="35"/>
        <end position="56"/>
    </location>
</feature>
<protein>
    <submittedName>
        <fullName evidence="2">Uncharacterized protein</fullName>
    </submittedName>
</protein>
<dbReference type="EMBL" id="JAAGNN010000003">
    <property type="protein sequence ID" value="KAF4090878.1"/>
    <property type="molecule type" value="Genomic_DNA"/>
</dbReference>
<dbReference type="Proteomes" id="UP000593565">
    <property type="component" value="Unassembled WGS sequence"/>
</dbReference>
<keyword evidence="3" id="KW-1185">Reference proteome</keyword>
<accession>A0A7J6BAT8</accession>
<comment type="caution">
    <text evidence="2">The sequence shown here is derived from an EMBL/GenBank/DDBJ whole genome shotgun (WGS) entry which is preliminary data.</text>
</comment>
<evidence type="ECO:0000313" key="3">
    <source>
        <dbReference type="Proteomes" id="UP000593565"/>
    </source>
</evidence>
<evidence type="ECO:0000313" key="2">
    <source>
        <dbReference type="EMBL" id="KAF4090878.1"/>
    </source>
</evidence>
<name>A0A7J6BAT8_AMEME</name>
<gene>
    <name evidence="2" type="ORF">AMELA_G00030660</name>
</gene>
<evidence type="ECO:0000256" key="1">
    <source>
        <dbReference type="SAM" id="MobiDB-lite"/>
    </source>
</evidence>
<reference evidence="2 3" key="1">
    <citation type="submission" date="2020-02" db="EMBL/GenBank/DDBJ databases">
        <title>A chromosome-scale genome assembly of the black bullhead catfish (Ameiurus melas).</title>
        <authorList>
            <person name="Wen M."/>
            <person name="Zham M."/>
            <person name="Cabau C."/>
            <person name="Klopp C."/>
            <person name="Donnadieu C."/>
            <person name="Roques C."/>
            <person name="Bouchez O."/>
            <person name="Lampietro C."/>
            <person name="Jouanno E."/>
            <person name="Herpin A."/>
            <person name="Louis A."/>
            <person name="Berthelot C."/>
            <person name="Parey E."/>
            <person name="Roest-Crollius H."/>
            <person name="Braasch I."/>
            <person name="Postlethwait J."/>
            <person name="Robinson-Rechavi M."/>
            <person name="Echchiki A."/>
            <person name="Begum T."/>
            <person name="Montfort J."/>
            <person name="Schartl M."/>
            <person name="Bobe J."/>
            <person name="Guiguen Y."/>
        </authorList>
    </citation>
    <scope>NUCLEOTIDE SEQUENCE [LARGE SCALE GENOMIC DNA]</scope>
    <source>
        <strain evidence="2">M_S1</strain>
        <tissue evidence="2">Blood</tissue>
    </source>
</reference>
<sequence length="82" mass="8988">MISCYICKAVNFLPSIQHTLVPSFHRDTNVSADFRNMNMDGDSGGQRDLPASATANPSCQLRSKCQSLLKVKRTDGKLGTRS</sequence>
<proteinExistence type="predicted"/>
<dbReference type="AlphaFoldDB" id="A0A7J6BAT8"/>
<organism evidence="2 3">
    <name type="scientific">Ameiurus melas</name>
    <name type="common">Black bullhead</name>
    <name type="synonym">Silurus melas</name>
    <dbReference type="NCBI Taxonomy" id="219545"/>
    <lineage>
        <taxon>Eukaryota</taxon>
        <taxon>Metazoa</taxon>
        <taxon>Chordata</taxon>
        <taxon>Craniata</taxon>
        <taxon>Vertebrata</taxon>
        <taxon>Euteleostomi</taxon>
        <taxon>Actinopterygii</taxon>
        <taxon>Neopterygii</taxon>
        <taxon>Teleostei</taxon>
        <taxon>Ostariophysi</taxon>
        <taxon>Siluriformes</taxon>
        <taxon>Ictaluridae</taxon>
        <taxon>Ameiurus</taxon>
    </lineage>
</organism>